<dbReference type="STRING" id="504800.SAMN04488085_103434"/>
<dbReference type="Pfam" id="PF02627">
    <property type="entry name" value="CMD"/>
    <property type="match status" value="1"/>
</dbReference>
<dbReference type="PANTHER" id="PTHR35446">
    <property type="entry name" value="SI:CH211-175M2.5"/>
    <property type="match status" value="1"/>
</dbReference>
<dbReference type="OrthoDB" id="9801997at2"/>
<protein>
    <submittedName>
        <fullName evidence="2">Alkylhydroperoxidase AhpD family core domain-containing protein</fullName>
    </submittedName>
</protein>
<dbReference type="RefSeq" id="WP_091322615.1">
    <property type="nucleotide sequence ID" value="NZ_FOSW01000003.1"/>
</dbReference>
<evidence type="ECO:0000259" key="1">
    <source>
        <dbReference type="Pfam" id="PF02627"/>
    </source>
</evidence>
<dbReference type="AlphaFoldDB" id="A0A1I4CBR5"/>
<evidence type="ECO:0000313" key="2">
    <source>
        <dbReference type="EMBL" id="SFK78614.1"/>
    </source>
</evidence>
<dbReference type="SUPFAM" id="SSF69118">
    <property type="entry name" value="AhpD-like"/>
    <property type="match status" value="1"/>
</dbReference>
<evidence type="ECO:0000313" key="3">
    <source>
        <dbReference type="Proteomes" id="UP000199152"/>
    </source>
</evidence>
<dbReference type="Proteomes" id="UP000199152">
    <property type="component" value="Unassembled WGS sequence"/>
</dbReference>
<dbReference type="Gene3D" id="1.20.1290.10">
    <property type="entry name" value="AhpD-like"/>
    <property type="match status" value="1"/>
</dbReference>
<accession>A0A1I4CBR5</accession>
<keyword evidence="2" id="KW-0575">Peroxidase</keyword>
<dbReference type="EMBL" id="FOSW01000003">
    <property type="protein sequence ID" value="SFK78614.1"/>
    <property type="molecule type" value="Genomic_DNA"/>
</dbReference>
<dbReference type="InterPro" id="IPR003779">
    <property type="entry name" value="CMD-like"/>
</dbReference>
<dbReference type="PANTHER" id="PTHR35446:SF2">
    <property type="entry name" value="CARBOXYMUCONOLACTONE DECARBOXYLASE-LIKE DOMAIN-CONTAINING PROTEIN"/>
    <property type="match status" value="1"/>
</dbReference>
<sequence length="158" mass="17506">MSLTAEYDRLFIDRQSPEAYRSMSAVASAVAVTAEAAGLDRILVELVNIRVSQLNGCGFCLDLHARRAVKNGETPQRLALLPAWRDAGLFTPTEQAALALAEAITTLPDHHDRERERIRARQQLTDDQFSAVCWLAITMNAFNRISIISGHPVRPRPA</sequence>
<dbReference type="InterPro" id="IPR029032">
    <property type="entry name" value="AhpD-like"/>
</dbReference>
<gene>
    <name evidence="2" type="ORF">SAMN04488085_103434</name>
</gene>
<name>A0A1I4CBR5_9ACTN</name>
<keyword evidence="2" id="KW-0560">Oxidoreductase</keyword>
<keyword evidence="3" id="KW-1185">Reference proteome</keyword>
<organism evidence="2 3">
    <name type="scientific">Geodermatophilus ruber</name>
    <dbReference type="NCBI Taxonomy" id="504800"/>
    <lineage>
        <taxon>Bacteria</taxon>
        <taxon>Bacillati</taxon>
        <taxon>Actinomycetota</taxon>
        <taxon>Actinomycetes</taxon>
        <taxon>Geodermatophilales</taxon>
        <taxon>Geodermatophilaceae</taxon>
        <taxon>Geodermatophilus</taxon>
    </lineage>
</organism>
<feature type="domain" description="Carboxymuconolactone decarboxylase-like" evidence="1">
    <location>
        <begin position="17"/>
        <end position="103"/>
    </location>
</feature>
<dbReference type="NCBIfam" id="TIGR00778">
    <property type="entry name" value="ahpD_dom"/>
    <property type="match status" value="1"/>
</dbReference>
<reference evidence="2 3" key="1">
    <citation type="submission" date="2016-10" db="EMBL/GenBank/DDBJ databases">
        <authorList>
            <person name="de Groot N.N."/>
        </authorList>
    </citation>
    <scope>NUCLEOTIDE SEQUENCE [LARGE SCALE GENOMIC DNA]</scope>
    <source>
        <strain evidence="2 3">DSM 45317</strain>
    </source>
</reference>
<proteinExistence type="predicted"/>
<dbReference type="InterPro" id="IPR004675">
    <property type="entry name" value="AhpD_core"/>
</dbReference>
<dbReference type="InParanoid" id="A0A1I4CBR5"/>
<dbReference type="GO" id="GO:0051920">
    <property type="term" value="F:peroxiredoxin activity"/>
    <property type="evidence" value="ECO:0007669"/>
    <property type="project" value="InterPro"/>
</dbReference>